<evidence type="ECO:0000256" key="1">
    <source>
        <dbReference type="SAM" id="SignalP"/>
    </source>
</evidence>
<keyword evidence="1" id="KW-0732">Signal</keyword>
<name>A0A915ETH2_9BILA</name>
<organism evidence="2 3">
    <name type="scientific">Ditylenchus dipsaci</name>
    <dbReference type="NCBI Taxonomy" id="166011"/>
    <lineage>
        <taxon>Eukaryota</taxon>
        <taxon>Metazoa</taxon>
        <taxon>Ecdysozoa</taxon>
        <taxon>Nematoda</taxon>
        <taxon>Chromadorea</taxon>
        <taxon>Rhabditida</taxon>
        <taxon>Tylenchina</taxon>
        <taxon>Tylenchomorpha</taxon>
        <taxon>Sphaerularioidea</taxon>
        <taxon>Anguinidae</taxon>
        <taxon>Anguininae</taxon>
        <taxon>Ditylenchus</taxon>
    </lineage>
</organism>
<accession>A0A915ETH2</accession>
<dbReference type="WBParaSite" id="jg9641">
    <property type="protein sequence ID" value="jg9641"/>
    <property type="gene ID" value="jg9641"/>
</dbReference>
<dbReference type="Proteomes" id="UP000887574">
    <property type="component" value="Unplaced"/>
</dbReference>
<dbReference type="AlphaFoldDB" id="A0A915ETH2"/>
<reference evidence="3" key="1">
    <citation type="submission" date="2022-11" db="UniProtKB">
        <authorList>
            <consortium name="WormBaseParasite"/>
        </authorList>
    </citation>
    <scope>IDENTIFICATION</scope>
</reference>
<evidence type="ECO:0000313" key="2">
    <source>
        <dbReference type="Proteomes" id="UP000887574"/>
    </source>
</evidence>
<sequence length="109" mass="12346">MSHIFFSFLVFLLHQVDFWRFDRRVCFECNHCTYFPLNSVYAIRSWLHVHFEDGKDGPADKAYYYGYSGYGYGDPLSTPVAGIDPTGPGVVNPLAEGCSLQCLHCLLAI</sequence>
<keyword evidence="2" id="KW-1185">Reference proteome</keyword>
<feature type="chain" id="PRO_5036742220" evidence="1">
    <location>
        <begin position="19"/>
        <end position="109"/>
    </location>
</feature>
<evidence type="ECO:0000313" key="3">
    <source>
        <dbReference type="WBParaSite" id="jg9641"/>
    </source>
</evidence>
<protein>
    <submittedName>
        <fullName evidence="3">Uncharacterized protein</fullName>
    </submittedName>
</protein>
<proteinExistence type="predicted"/>
<feature type="signal peptide" evidence="1">
    <location>
        <begin position="1"/>
        <end position="18"/>
    </location>
</feature>